<organism evidence="3 4">
    <name type="scientific">Micromonospora pattaloongensis</name>
    <dbReference type="NCBI Taxonomy" id="405436"/>
    <lineage>
        <taxon>Bacteria</taxon>
        <taxon>Bacillati</taxon>
        <taxon>Actinomycetota</taxon>
        <taxon>Actinomycetes</taxon>
        <taxon>Micromonosporales</taxon>
        <taxon>Micromonosporaceae</taxon>
        <taxon>Micromonospora</taxon>
    </lineage>
</organism>
<feature type="domain" description="AMP-dependent synthetase/ligase" evidence="1">
    <location>
        <begin position="29"/>
        <end position="362"/>
    </location>
</feature>
<dbReference type="Pfam" id="PF00501">
    <property type="entry name" value="AMP-binding"/>
    <property type="match status" value="1"/>
</dbReference>
<feature type="domain" description="AMP-binding enzyme C-terminal" evidence="2">
    <location>
        <begin position="420"/>
        <end position="495"/>
    </location>
</feature>
<dbReference type="InterPro" id="IPR025110">
    <property type="entry name" value="AMP-bd_C"/>
</dbReference>
<sequence length="512" mass="55129">MTVTSLWTEPISAACLGEMIRGLGDRTGPAVVDGDRTLHYPELSTWVAELAGRLVAAGVTAGDRVAVTGRRSAEVIGAMLATASVGAAYVPLDAEYPTRRLVHMLVDCDAALLLHTGDRPDFAGAAPSLRIPGPGENAAAGPLHLPCDPERPLYVIYTSGSTGRPKGVALPHRSIDNMAQWQSAHSVRPDLRTAQFAPMNFDVWFQEVLGTLYGGGTVVIMPERLRRDPIALLDWLADERIERLFLPGVALQMLALAAADDDLDRLALREVNVAGEQLLCSPPIREFFERMPECRFNNHYGQSESAMVTVHTLSGPPASWPALPPIGRPLPGCELLIAPLDPAEPHVGELLVAGAPLAVGYLNQPELNAERYRPVPPTPRGHTRAFHTGDLVQIEDGQVQFLSRLDEEVKIRGVRVNPLEVDACLMEQRGIDEAVCVPVDVAAGSRQLRAVVTLAADQPLDADELRRALAELLPAQSIPVTIEAVPSMPRTPSGKIDRKAVAESLLATVRPS</sequence>
<protein>
    <submittedName>
        <fullName evidence="3">Amino acid adenylation domain-containing protein</fullName>
    </submittedName>
</protein>
<dbReference type="InterPro" id="IPR000873">
    <property type="entry name" value="AMP-dep_synth/lig_dom"/>
</dbReference>
<dbReference type="STRING" id="405436.SAMN05444365_102265"/>
<dbReference type="Pfam" id="PF13193">
    <property type="entry name" value="AMP-binding_C"/>
    <property type="match status" value="1"/>
</dbReference>
<keyword evidence="4" id="KW-1185">Reference proteome</keyword>
<dbReference type="InterPro" id="IPR045851">
    <property type="entry name" value="AMP-bd_C_sf"/>
</dbReference>
<reference evidence="4" key="1">
    <citation type="submission" date="2016-10" db="EMBL/GenBank/DDBJ databases">
        <authorList>
            <person name="Varghese N."/>
            <person name="Submissions S."/>
        </authorList>
    </citation>
    <scope>NUCLEOTIDE SEQUENCE [LARGE SCALE GENOMIC DNA]</scope>
    <source>
        <strain evidence="4">DSM 45245</strain>
    </source>
</reference>
<dbReference type="PANTHER" id="PTHR45527:SF1">
    <property type="entry name" value="FATTY ACID SYNTHASE"/>
    <property type="match status" value="1"/>
</dbReference>
<dbReference type="GO" id="GO:0005737">
    <property type="term" value="C:cytoplasm"/>
    <property type="evidence" value="ECO:0007669"/>
    <property type="project" value="TreeGrafter"/>
</dbReference>
<dbReference type="InterPro" id="IPR042099">
    <property type="entry name" value="ANL_N_sf"/>
</dbReference>
<dbReference type="PROSITE" id="PS00455">
    <property type="entry name" value="AMP_BINDING"/>
    <property type="match status" value="1"/>
</dbReference>
<dbReference type="Gene3D" id="3.40.50.12780">
    <property type="entry name" value="N-terminal domain of ligase-like"/>
    <property type="match status" value="1"/>
</dbReference>
<evidence type="ECO:0000259" key="1">
    <source>
        <dbReference type="Pfam" id="PF00501"/>
    </source>
</evidence>
<accession>A0A1H3JVN1</accession>
<evidence type="ECO:0000259" key="2">
    <source>
        <dbReference type="Pfam" id="PF13193"/>
    </source>
</evidence>
<dbReference type="Gene3D" id="3.30.300.30">
    <property type="match status" value="1"/>
</dbReference>
<dbReference type="Proteomes" id="UP000242415">
    <property type="component" value="Unassembled WGS sequence"/>
</dbReference>
<dbReference type="RefSeq" id="WP_175543540.1">
    <property type="nucleotide sequence ID" value="NZ_FNPH01000002.1"/>
</dbReference>
<dbReference type="GO" id="GO:0031177">
    <property type="term" value="F:phosphopantetheine binding"/>
    <property type="evidence" value="ECO:0007669"/>
    <property type="project" value="TreeGrafter"/>
</dbReference>
<dbReference type="InterPro" id="IPR020845">
    <property type="entry name" value="AMP-binding_CS"/>
</dbReference>
<dbReference type="SUPFAM" id="SSF56801">
    <property type="entry name" value="Acetyl-CoA synthetase-like"/>
    <property type="match status" value="1"/>
</dbReference>
<evidence type="ECO:0000313" key="3">
    <source>
        <dbReference type="EMBL" id="SDY43931.1"/>
    </source>
</evidence>
<dbReference type="AlphaFoldDB" id="A0A1H3JVN1"/>
<dbReference type="GO" id="GO:0044550">
    <property type="term" value="P:secondary metabolite biosynthetic process"/>
    <property type="evidence" value="ECO:0007669"/>
    <property type="project" value="TreeGrafter"/>
</dbReference>
<dbReference type="GO" id="GO:0043041">
    <property type="term" value="P:amino acid activation for nonribosomal peptide biosynthetic process"/>
    <property type="evidence" value="ECO:0007669"/>
    <property type="project" value="TreeGrafter"/>
</dbReference>
<gene>
    <name evidence="3" type="ORF">SAMN05444365_102265</name>
</gene>
<proteinExistence type="predicted"/>
<dbReference type="PANTHER" id="PTHR45527">
    <property type="entry name" value="NONRIBOSOMAL PEPTIDE SYNTHETASE"/>
    <property type="match status" value="1"/>
</dbReference>
<dbReference type="EMBL" id="FNPH01000002">
    <property type="protein sequence ID" value="SDY43931.1"/>
    <property type="molecule type" value="Genomic_DNA"/>
</dbReference>
<evidence type="ECO:0000313" key="4">
    <source>
        <dbReference type="Proteomes" id="UP000242415"/>
    </source>
</evidence>
<name>A0A1H3JVN1_9ACTN</name>